<keyword evidence="1" id="KW-0732">Signal</keyword>
<evidence type="ECO:0000256" key="1">
    <source>
        <dbReference type="SAM" id="SignalP"/>
    </source>
</evidence>
<organism evidence="2 3">
    <name type="scientific">Halobacteriovorax marinus</name>
    <dbReference type="NCBI Taxonomy" id="97084"/>
    <lineage>
        <taxon>Bacteria</taxon>
        <taxon>Pseudomonadati</taxon>
        <taxon>Bdellovibrionota</taxon>
        <taxon>Bacteriovoracia</taxon>
        <taxon>Bacteriovoracales</taxon>
        <taxon>Halobacteriovoraceae</taxon>
        <taxon>Halobacteriovorax</taxon>
    </lineage>
</organism>
<evidence type="ECO:0000313" key="3">
    <source>
        <dbReference type="Proteomes" id="UP000196531"/>
    </source>
</evidence>
<sequence>MKQLIALVLCLTVFTVNANVRDFQKGHVLLDLNFDEYQAWYQEMSERKDESLVDLQPETQMAINGGEKMSGWLKLINSKRSSENQVRLTSSTSRGGGIPIDRANKYGPSTIKKRYESISLEMPKVLLEVIYGSKRITSTMPLEEKELVKWFRKVSHLYQTSVRWSGMRKWLSYYAKRRERDVRGYYFLNKMESLDGKLRSYSELTNEKQLELKGHLLGICYNTLKNDKKCEATFKQYLSSAKLVSFKNKYMSNARKVWNSYYVISNPRTDVVWTRSNPKLMSVIFKDPRNTEVAHWLKTNVEEEFKRDLLGWNLEMNYVERGAGLAHLEFKPNVTPHVSGGNTLVMDANTPLGEWDSMWTIRHEYGHILRLPDCYFEFYDSKENLMVNYQLDVTDLMCSRSGDMNDRIYEELKRVYFR</sequence>
<protein>
    <submittedName>
        <fullName evidence="2">Uncharacterized protein</fullName>
    </submittedName>
</protein>
<gene>
    <name evidence="2" type="ORF">A9Q84_12150</name>
</gene>
<dbReference type="Proteomes" id="UP000196531">
    <property type="component" value="Unassembled WGS sequence"/>
</dbReference>
<name>A0A1Y5F823_9BACT</name>
<evidence type="ECO:0000313" key="2">
    <source>
        <dbReference type="EMBL" id="OUR97076.1"/>
    </source>
</evidence>
<feature type="signal peptide" evidence="1">
    <location>
        <begin position="1"/>
        <end position="18"/>
    </location>
</feature>
<dbReference type="AlphaFoldDB" id="A0A1Y5F823"/>
<accession>A0A1Y5F823</accession>
<comment type="caution">
    <text evidence="2">The sequence shown here is derived from an EMBL/GenBank/DDBJ whole genome shotgun (WGS) entry which is preliminary data.</text>
</comment>
<proteinExistence type="predicted"/>
<feature type="chain" id="PRO_5013096740" evidence="1">
    <location>
        <begin position="19"/>
        <end position="418"/>
    </location>
</feature>
<reference evidence="3" key="1">
    <citation type="journal article" date="2017" name="Proc. Natl. Acad. Sci. U.S.A.">
        <title>Simulation of Deepwater Horizon oil plume reveals substrate specialization within a complex community of hydrocarbon-degraders.</title>
        <authorList>
            <person name="Hu P."/>
            <person name="Dubinsky E.A."/>
            <person name="Probst A.J."/>
            <person name="Wang J."/>
            <person name="Sieber C.M.K."/>
            <person name="Tom L.M."/>
            <person name="Gardinali P."/>
            <person name="Banfield J.F."/>
            <person name="Atlas R.M."/>
            <person name="Andersen G.L."/>
        </authorList>
    </citation>
    <scope>NUCLEOTIDE SEQUENCE [LARGE SCALE GENOMIC DNA]</scope>
</reference>
<dbReference type="EMBL" id="MAAO01000006">
    <property type="protein sequence ID" value="OUR97076.1"/>
    <property type="molecule type" value="Genomic_DNA"/>
</dbReference>